<dbReference type="InterPro" id="IPR029044">
    <property type="entry name" value="Nucleotide-diphossugar_trans"/>
</dbReference>
<evidence type="ECO:0000256" key="1">
    <source>
        <dbReference type="SAM" id="Phobius"/>
    </source>
</evidence>
<dbReference type="SUPFAM" id="SSF53448">
    <property type="entry name" value="Nucleotide-diphospho-sugar transferases"/>
    <property type="match status" value="1"/>
</dbReference>
<keyword evidence="1" id="KW-1133">Transmembrane helix</keyword>
<keyword evidence="3" id="KW-1185">Reference proteome</keyword>
<accession>A0A968L081</accession>
<dbReference type="Gene3D" id="3.90.550.10">
    <property type="entry name" value="Spore Coat Polysaccharide Biosynthesis Protein SpsA, Chain A"/>
    <property type="match status" value="1"/>
</dbReference>
<dbReference type="EMBL" id="JAATLM010000001">
    <property type="protein sequence ID" value="NIZ70071.1"/>
    <property type="molecule type" value="Genomic_DNA"/>
</dbReference>
<dbReference type="Proteomes" id="UP000778951">
    <property type="component" value="Unassembled WGS sequence"/>
</dbReference>
<keyword evidence="1" id="KW-0472">Membrane</keyword>
<feature type="transmembrane region" description="Helical" evidence="1">
    <location>
        <begin position="278"/>
        <end position="301"/>
    </location>
</feature>
<gene>
    <name evidence="2" type="ORF">HCT48_07610</name>
</gene>
<name>A0A968L081_9SPIO</name>
<evidence type="ECO:0008006" key="4">
    <source>
        <dbReference type="Google" id="ProtNLM"/>
    </source>
</evidence>
<sequence>MYPIVLFTYNRLEHAKQVVDSLLANALAKESKLYICSDGARNEEDRPKVEACRAYFKTITGFKEVEVVELAENHNVKRAVKVMGDMLSDKYEAWIAIEDDALAHPLFLQFMHDALAYYKDNDKVLLINAYAHERAFRKALIKKKYPYDVIFGVAFHCFGWGIWSDKWKAIDFHMPEQDYFKGLGSTFSIFNRSWGHLMSHKVASKPSSELWDIHTTYYMLKHDKVALWPVRGYIRNIGFDGTGLHGYDFADSVFGEEVNPKERITFTDDLALSRKYDFAIYSQVAIKWVGAFVGNFFTILFRRKKKRS</sequence>
<organism evidence="2 3">
    <name type="scientific">Entomospira culicis</name>
    <dbReference type="NCBI Taxonomy" id="2719989"/>
    <lineage>
        <taxon>Bacteria</taxon>
        <taxon>Pseudomonadati</taxon>
        <taxon>Spirochaetota</taxon>
        <taxon>Spirochaetia</taxon>
        <taxon>Spirochaetales</taxon>
        <taxon>Spirochaetaceae</taxon>
        <taxon>Entomospira</taxon>
    </lineage>
</organism>
<evidence type="ECO:0000313" key="2">
    <source>
        <dbReference type="EMBL" id="NIZ70071.1"/>
    </source>
</evidence>
<proteinExistence type="predicted"/>
<comment type="caution">
    <text evidence="2">The sequence shown here is derived from an EMBL/GenBank/DDBJ whole genome shotgun (WGS) entry which is preliminary data.</text>
</comment>
<reference evidence="2" key="1">
    <citation type="submission" date="2020-03" db="EMBL/GenBank/DDBJ databases">
        <title>Spirochaetal bacteria isolated from arthropods constitute a novel genus Entomospira genus novum within the order Spirochaetales.</title>
        <authorList>
            <person name="Grana-Miraglia L."/>
            <person name="Sikutova S."/>
            <person name="Fingerle V."/>
            <person name="Sing A."/>
            <person name="Castillo-Ramirez S."/>
            <person name="Margos G."/>
            <person name="Rudolf I."/>
        </authorList>
    </citation>
    <scope>NUCLEOTIDE SEQUENCE</scope>
    <source>
        <strain evidence="2">BR149</strain>
    </source>
</reference>
<dbReference type="RefSeq" id="WP_167696160.1">
    <property type="nucleotide sequence ID" value="NZ_CP118181.1"/>
</dbReference>
<keyword evidence="1" id="KW-0812">Transmembrane</keyword>
<dbReference type="AlphaFoldDB" id="A0A968L081"/>
<protein>
    <recommendedName>
        <fullName evidence="4">Glycosyltransferase 2-like domain-containing protein</fullName>
    </recommendedName>
</protein>
<evidence type="ECO:0000313" key="3">
    <source>
        <dbReference type="Proteomes" id="UP000778951"/>
    </source>
</evidence>